<feature type="region of interest" description="Disordered" evidence="10">
    <location>
        <begin position="1133"/>
        <end position="1157"/>
    </location>
</feature>
<keyword evidence="4" id="KW-0004">4Fe-4S</keyword>
<dbReference type="Proteomes" id="UP000826271">
    <property type="component" value="Unassembled WGS sequence"/>
</dbReference>
<dbReference type="GO" id="GO:0006284">
    <property type="term" value="P:base-excision repair"/>
    <property type="evidence" value="ECO:0007669"/>
    <property type="project" value="InterPro"/>
</dbReference>
<evidence type="ECO:0000256" key="9">
    <source>
        <dbReference type="ARBA" id="ARBA00023242"/>
    </source>
</evidence>
<dbReference type="InterPro" id="IPR028925">
    <property type="entry name" value="RRM_DME"/>
</dbReference>
<dbReference type="InterPro" id="IPR011257">
    <property type="entry name" value="DNA_glycosylase"/>
</dbReference>
<dbReference type="FunFam" id="1.10.1670.10:FF:000004">
    <property type="entry name" value="DNA glycosylase/AP lyase ROS1"/>
    <property type="match status" value="1"/>
</dbReference>
<reference evidence="12" key="1">
    <citation type="submission" date="2019-10" db="EMBL/GenBank/DDBJ databases">
        <authorList>
            <person name="Zhang R."/>
            <person name="Pan Y."/>
            <person name="Wang J."/>
            <person name="Ma R."/>
            <person name="Yu S."/>
        </authorList>
    </citation>
    <scope>NUCLEOTIDE SEQUENCE</scope>
    <source>
        <strain evidence="12">LA-IB0</strain>
        <tissue evidence="12">Leaf</tissue>
    </source>
</reference>
<organism evidence="12 13">
    <name type="scientific">Buddleja alternifolia</name>
    <dbReference type="NCBI Taxonomy" id="168488"/>
    <lineage>
        <taxon>Eukaryota</taxon>
        <taxon>Viridiplantae</taxon>
        <taxon>Streptophyta</taxon>
        <taxon>Embryophyta</taxon>
        <taxon>Tracheophyta</taxon>
        <taxon>Spermatophyta</taxon>
        <taxon>Magnoliopsida</taxon>
        <taxon>eudicotyledons</taxon>
        <taxon>Gunneridae</taxon>
        <taxon>Pentapetalae</taxon>
        <taxon>asterids</taxon>
        <taxon>lamiids</taxon>
        <taxon>Lamiales</taxon>
        <taxon>Scrophulariaceae</taxon>
        <taxon>Buddlejeae</taxon>
        <taxon>Buddleja</taxon>
    </lineage>
</organism>
<comment type="caution">
    <text evidence="12">The sequence shown here is derived from an EMBL/GenBank/DDBJ whole genome shotgun (WGS) entry which is preliminary data.</text>
</comment>
<dbReference type="CDD" id="cd00056">
    <property type="entry name" value="ENDO3c"/>
    <property type="match status" value="1"/>
</dbReference>
<gene>
    <name evidence="12" type="ORF">BUALT_Bualt06G0032000</name>
</gene>
<name>A0AAV6XKQ8_9LAMI</name>
<feature type="compositionally biased region" description="Polar residues" evidence="10">
    <location>
        <begin position="400"/>
        <end position="411"/>
    </location>
</feature>
<dbReference type="PANTHER" id="PTHR46213:SF24">
    <property type="entry name" value="HHH-GPD DOMAIN-CONTAINING PROTEIN"/>
    <property type="match status" value="1"/>
</dbReference>
<dbReference type="SMART" id="SM00525">
    <property type="entry name" value="FES"/>
    <property type="match status" value="1"/>
</dbReference>
<dbReference type="Pfam" id="PF15629">
    <property type="entry name" value="Perm-CXXC"/>
    <property type="match status" value="1"/>
</dbReference>
<feature type="region of interest" description="Disordered" evidence="10">
    <location>
        <begin position="796"/>
        <end position="830"/>
    </location>
</feature>
<feature type="compositionally biased region" description="Polar residues" evidence="10">
    <location>
        <begin position="653"/>
        <end position="710"/>
    </location>
</feature>
<dbReference type="GO" id="GO:0003906">
    <property type="term" value="F:DNA-(apurinic or apyrimidinic site) endonuclease activity"/>
    <property type="evidence" value="ECO:0007669"/>
    <property type="project" value="UniProtKB-ARBA"/>
</dbReference>
<dbReference type="GO" id="GO:0035514">
    <property type="term" value="F:DNA demethylase activity"/>
    <property type="evidence" value="ECO:0007669"/>
    <property type="project" value="InterPro"/>
</dbReference>
<feature type="region of interest" description="Disordered" evidence="10">
    <location>
        <begin position="261"/>
        <end position="289"/>
    </location>
</feature>
<evidence type="ECO:0000256" key="4">
    <source>
        <dbReference type="ARBA" id="ARBA00022485"/>
    </source>
</evidence>
<evidence type="ECO:0000256" key="2">
    <source>
        <dbReference type="ARBA" id="ARBA00004123"/>
    </source>
</evidence>
<evidence type="ECO:0000259" key="11">
    <source>
        <dbReference type="SMART" id="SM00478"/>
    </source>
</evidence>
<evidence type="ECO:0000256" key="8">
    <source>
        <dbReference type="ARBA" id="ARBA00023125"/>
    </source>
</evidence>
<keyword evidence="8" id="KW-0238">DNA-binding</keyword>
<dbReference type="GO" id="GO:0019104">
    <property type="term" value="F:DNA N-glycosylase activity"/>
    <property type="evidence" value="ECO:0007669"/>
    <property type="project" value="InterPro"/>
</dbReference>
<dbReference type="GO" id="GO:0005634">
    <property type="term" value="C:nucleus"/>
    <property type="evidence" value="ECO:0007669"/>
    <property type="project" value="UniProtKB-SubCell"/>
</dbReference>
<dbReference type="InterPro" id="IPR044811">
    <property type="entry name" value="DME/ROS1"/>
</dbReference>
<dbReference type="InterPro" id="IPR028924">
    <property type="entry name" value="Perm-CXXC"/>
</dbReference>
<evidence type="ECO:0000256" key="6">
    <source>
        <dbReference type="ARBA" id="ARBA00023004"/>
    </source>
</evidence>
<evidence type="ECO:0000256" key="7">
    <source>
        <dbReference type="ARBA" id="ARBA00023014"/>
    </source>
</evidence>
<dbReference type="EMBL" id="WHWC01000006">
    <property type="protein sequence ID" value="KAG8380597.1"/>
    <property type="molecule type" value="Genomic_DNA"/>
</dbReference>
<dbReference type="PANTHER" id="PTHR46213">
    <property type="entry name" value="TRANSCRIPTIONAL ACTIVATOR DEMETER"/>
    <property type="match status" value="1"/>
</dbReference>
<dbReference type="Gene3D" id="1.10.1670.10">
    <property type="entry name" value="Helix-hairpin-Helix base-excision DNA repair enzymes (C-terminal)"/>
    <property type="match status" value="1"/>
</dbReference>
<feature type="compositionally biased region" description="Basic residues" evidence="10">
    <location>
        <begin position="390"/>
        <end position="399"/>
    </location>
</feature>
<keyword evidence="5" id="KW-0479">Metal-binding</keyword>
<dbReference type="Pfam" id="PF15628">
    <property type="entry name" value="RRM_DME"/>
    <property type="match status" value="1"/>
</dbReference>
<feature type="compositionally biased region" description="Polar residues" evidence="10">
    <location>
        <begin position="1339"/>
        <end position="1350"/>
    </location>
</feature>
<proteinExistence type="inferred from homology"/>
<evidence type="ECO:0000256" key="10">
    <source>
        <dbReference type="SAM" id="MobiDB-lite"/>
    </source>
</evidence>
<comment type="cofactor">
    <cofactor evidence="1">
        <name>[4Fe-4S] cluster</name>
        <dbReference type="ChEBI" id="CHEBI:49883"/>
    </cofactor>
</comment>
<feature type="compositionally biased region" description="Low complexity" evidence="10">
    <location>
        <begin position="261"/>
        <end position="275"/>
    </location>
</feature>
<feature type="region of interest" description="Disordered" evidence="10">
    <location>
        <begin position="333"/>
        <end position="423"/>
    </location>
</feature>
<dbReference type="GO" id="GO:0141166">
    <property type="term" value="P:chromosomal 5-methylcytosine DNA demethylation pathway"/>
    <property type="evidence" value="ECO:0007669"/>
    <property type="project" value="InterPro"/>
</dbReference>
<evidence type="ECO:0000313" key="13">
    <source>
        <dbReference type="Proteomes" id="UP000826271"/>
    </source>
</evidence>
<evidence type="ECO:0000256" key="3">
    <source>
        <dbReference type="ARBA" id="ARBA00005646"/>
    </source>
</evidence>
<dbReference type="InterPro" id="IPR003265">
    <property type="entry name" value="HhH-GPD_domain"/>
</dbReference>
<feature type="region of interest" description="Disordered" evidence="10">
    <location>
        <begin position="1330"/>
        <end position="1364"/>
    </location>
</feature>
<keyword evidence="9" id="KW-0539">Nucleus</keyword>
<dbReference type="SUPFAM" id="SSF48150">
    <property type="entry name" value="DNA-glycosylase"/>
    <property type="match status" value="1"/>
</dbReference>
<protein>
    <recommendedName>
        <fullName evidence="11">HhH-GPD domain-containing protein</fullName>
    </recommendedName>
</protein>
<dbReference type="GO" id="GO:0051539">
    <property type="term" value="F:4 iron, 4 sulfur cluster binding"/>
    <property type="evidence" value="ECO:0007669"/>
    <property type="project" value="UniProtKB-KW"/>
</dbReference>
<dbReference type="GO" id="GO:0003677">
    <property type="term" value="F:DNA binding"/>
    <property type="evidence" value="ECO:0007669"/>
    <property type="project" value="UniProtKB-KW"/>
</dbReference>
<dbReference type="InterPro" id="IPR003651">
    <property type="entry name" value="Endonuclease3_FeS-loop_motif"/>
</dbReference>
<evidence type="ECO:0000313" key="12">
    <source>
        <dbReference type="EMBL" id="KAG8380597.1"/>
    </source>
</evidence>
<comment type="subcellular location">
    <subcellularLocation>
        <location evidence="2">Nucleus</location>
    </subcellularLocation>
</comment>
<dbReference type="InterPro" id="IPR023170">
    <property type="entry name" value="HhH_base_excis_C"/>
</dbReference>
<sequence>MNPGRGFSIPREKGVIQNGDIWIPATPNKPVLQRSGYSQPEMPQNQIVGSEDWQDLLGIYTGLLQDEPCNEPPQKFSQNNVVGPNNREHNIRVQQIFNPNGLIGLNHGLQNSRDVVPVETYNGHFRTLNPTGPIGLNPREYSSSIQRVGSTGSYVQNLGEVVPPRKVDSLAELMGMKSVTHAPTSTGAPYRSTNVVNKPISICPHSQGESNVRDYASFRMTHQQDHVVHANGGDTGGYNLQETPNSRLSAPYWPNYNLNLPPRSEAGESSSAARPFPFGPVTPDQQKQSKNYQIVQVPHLLIDEMSTPEKYKQDNIFSSQPPEILEREHNELLKNNSDGGNGGIDLNKTPQQKTPKRKKHRPKVVVEGKPKKIPKSAAKKSNTPDGTPTPKRKYNRKNGVKTSTTPFTNPENVVEAPDMEPPTKSCKRALNFDLDNGAEKGSQGREFDNTERNKLHLNLNLNLDSQNAEWSTGLNGPSTSVVQDGQQNTYCKEKQQTEIAYNFVHSVNKSPPQESLQLAATAPTPTFRDRALNVIARSLSMRNACINRSGGLAQLVIQANTSQPNLDSRRQPTVQIMPQLREDLVDITEKQGFEKEHVQAELRQHQTINMMGSRLWLCGVSETSHSNSGSSKLCQNGLENSTKTKVEDRLHGISSSTPSGIRNVDISGQTESRGNNNFPAQSSIVQQYGGLTNSHNKGQSTSRNSNNKSDVTCDWYMNSQDLRDKFQQQHTLSQVHLRAEQMAQKTYHHLAKEQIINSLTPVNNWNLESASKRGPKPIPINEIINSPDRVAVKKRTAGQTSSKKVSIMDKNLQQDTENSRSYGHSTKKVTGSQDKRNLFSVDYLTDRMKDLHIYGNGKEIVRKEQNALVPFRGDGAIVPYEEFNPVKKRRPRPRVDLDPETNRLWNLLMGKEGSESAERMDNDKQKWWEEERKVFRGRVDSFIARMHLVQGDRRFSKWKGSVVDSVIGVFLTQNVSDHLSSSAFMCLAAKFPLKSRTVGPPVEHHEVRITFPDGTTSYDQKMTRESVYNHSSEITIEAPKHEEGNDMKGMRTFLRNDRIRKAEEDVISSQSSSESLIFQASEDIKSSSGSNSEIEDGLNFRKNQSYPSVSKQAERIAALQQFQLHQLMRSPFPNKKPLNGHQQLESPVYKQNPGPASSSNAYSYPLFSSMPHHQRSVPPSTNSGPNMSMGLEEWEARVLSFSGKESISSLASTVDLITSRVSVEHSHDNIGHSAATSFTERPKFQPTTVNPAIPNKHIERRQGGIQETFQQESAFLTAPTRPTEAFSKQPSGNVQKFPNIIAFTGQHFDTWLDIIADNWKHTDNITLKPTETRKVHSSGKPSSKTNTTTPNERKRKAEKEKVEPFNWDTLRKQVQSMAGTKERSREAMDSLDYEALRNADVRDISDTIKERGMNNMLAERIKDFLNRLVRDHEKVDLEWLRNVQPDKAKDYLLSIRGLGLKSVECVRLLTLHHLAFPVDTNVGRIAVRLGWVPLQPLPESLQLHLLEMYPVLDSIQKYLWPRLCKLDQETLYELHYQMITFGKVFCTKREPNCNACPMRAECRHFASAFASARLALPGPDERRIVTSAAPTSANKSCDVVIKPIALLPAEDNLERGMGLKSNCEPLIEEPTTPEPPIQVSERDIEDAFYEDPDEIPVIKLNVEEFTTNLQSFMQEQMEMGEGDMSKALVALSPEFASIPTPKLKHVSRLRTEHQVYELPDSHTLLKGMDRREPDDPSPYLLAIWTPGETADSVQPPESKCGSQEGGGLCNKSTCFECNNAREAQAQTVRGTILIPCRTAMRGSFPLNGTYFQVNEVFADHESSLNPIDVPRSLLWNLPRRTVFFGTSVTTIFKGLSTEGIQYCFWKGFVCVRGFDQKTRAPRPLKARLHLPASKMVKQNEQR</sequence>
<feature type="compositionally biased region" description="Basic residues" evidence="10">
    <location>
        <begin position="354"/>
        <end position="363"/>
    </location>
</feature>
<feature type="compositionally biased region" description="Basic and acidic residues" evidence="10">
    <location>
        <begin position="1351"/>
        <end position="1363"/>
    </location>
</feature>
<dbReference type="GO" id="GO:0046872">
    <property type="term" value="F:metal ion binding"/>
    <property type="evidence" value="ECO:0007669"/>
    <property type="project" value="UniProtKB-KW"/>
</dbReference>
<dbReference type="SMART" id="SM00478">
    <property type="entry name" value="ENDO3c"/>
    <property type="match status" value="1"/>
</dbReference>
<feature type="region of interest" description="Disordered" evidence="10">
    <location>
        <begin position="643"/>
        <end position="712"/>
    </location>
</feature>
<keyword evidence="13" id="KW-1185">Reference proteome</keyword>
<keyword evidence="7" id="KW-0411">Iron-sulfur</keyword>
<keyword evidence="6" id="KW-0408">Iron</keyword>
<accession>A0AAV6XKQ8</accession>
<evidence type="ECO:0000256" key="5">
    <source>
        <dbReference type="ARBA" id="ARBA00022723"/>
    </source>
</evidence>
<evidence type="ECO:0000256" key="1">
    <source>
        <dbReference type="ARBA" id="ARBA00001966"/>
    </source>
</evidence>
<comment type="similarity">
    <text evidence="3">Belongs to the DNA glycosylase family. DEMETER subfamily.</text>
</comment>
<feature type="domain" description="HhH-GPD" evidence="11">
    <location>
        <begin position="1380"/>
        <end position="1544"/>
    </location>
</feature>
<feature type="compositionally biased region" description="Polar residues" evidence="10">
    <location>
        <begin position="811"/>
        <end position="830"/>
    </location>
</feature>